<name>A0A9D9ICV8_9SPIO</name>
<organism evidence="2 3">
    <name type="scientific">Candidatus Ornithospirochaeta stercoravium</name>
    <dbReference type="NCBI Taxonomy" id="2840897"/>
    <lineage>
        <taxon>Bacteria</taxon>
        <taxon>Pseudomonadati</taxon>
        <taxon>Spirochaetota</taxon>
        <taxon>Spirochaetia</taxon>
        <taxon>Spirochaetales</taxon>
        <taxon>Spirochaetaceae</taxon>
        <taxon>Spirochaetaceae incertae sedis</taxon>
        <taxon>Candidatus Ornithospirochaeta</taxon>
    </lineage>
</organism>
<dbReference type="EMBL" id="JADIMF010000144">
    <property type="protein sequence ID" value="MBO8469825.1"/>
    <property type="molecule type" value="Genomic_DNA"/>
</dbReference>
<proteinExistence type="predicted"/>
<comment type="caution">
    <text evidence="2">The sequence shown here is derived from an EMBL/GenBank/DDBJ whole genome shotgun (WGS) entry which is preliminary data.</text>
</comment>
<dbReference type="Pfam" id="PF00756">
    <property type="entry name" value="Esterase"/>
    <property type="match status" value="1"/>
</dbReference>
<keyword evidence="2" id="KW-0378">Hydrolase</keyword>
<dbReference type="Gene3D" id="3.40.50.1820">
    <property type="entry name" value="alpha/beta hydrolase"/>
    <property type="match status" value="1"/>
</dbReference>
<reference evidence="2" key="2">
    <citation type="journal article" date="2021" name="PeerJ">
        <title>Extensive microbial diversity within the chicken gut microbiome revealed by metagenomics and culture.</title>
        <authorList>
            <person name="Gilroy R."/>
            <person name="Ravi A."/>
            <person name="Getino M."/>
            <person name="Pursley I."/>
            <person name="Horton D.L."/>
            <person name="Alikhan N.F."/>
            <person name="Baker D."/>
            <person name="Gharbi K."/>
            <person name="Hall N."/>
            <person name="Watson M."/>
            <person name="Adriaenssens E.M."/>
            <person name="Foster-Nyarko E."/>
            <person name="Jarju S."/>
            <person name="Secka A."/>
            <person name="Antonio M."/>
            <person name="Oren A."/>
            <person name="Chaudhuri R.R."/>
            <person name="La Ragione R."/>
            <person name="Hildebrand F."/>
            <person name="Pallen M.J."/>
        </authorList>
    </citation>
    <scope>NUCLEOTIDE SEQUENCE</scope>
    <source>
        <strain evidence="2">14700</strain>
    </source>
</reference>
<protein>
    <submittedName>
        <fullName evidence="2">Alpha/beta hydrolase</fullName>
    </submittedName>
</protein>
<dbReference type="InterPro" id="IPR029058">
    <property type="entry name" value="AB_hydrolase_fold"/>
</dbReference>
<evidence type="ECO:0000313" key="2">
    <source>
        <dbReference type="EMBL" id="MBO8469825.1"/>
    </source>
</evidence>
<accession>A0A9D9ICV8</accession>
<evidence type="ECO:0000256" key="1">
    <source>
        <dbReference type="SAM" id="Phobius"/>
    </source>
</evidence>
<dbReference type="GO" id="GO:0016787">
    <property type="term" value="F:hydrolase activity"/>
    <property type="evidence" value="ECO:0007669"/>
    <property type="project" value="UniProtKB-KW"/>
</dbReference>
<dbReference type="Proteomes" id="UP000810292">
    <property type="component" value="Unassembled WGS sequence"/>
</dbReference>
<evidence type="ECO:0000313" key="3">
    <source>
        <dbReference type="Proteomes" id="UP000810292"/>
    </source>
</evidence>
<keyword evidence="1" id="KW-1133">Transmembrane helix</keyword>
<gene>
    <name evidence="2" type="ORF">IAA72_08590</name>
</gene>
<dbReference type="InterPro" id="IPR000801">
    <property type="entry name" value="Esterase-like"/>
</dbReference>
<keyword evidence="1" id="KW-0472">Membrane</keyword>
<sequence length="177" mass="19645">MKVDGREITVFQGEYKTSPLIVLNTVQGEGEEIHKITKGLSASDFTLLSVQIDDWNSAMTPWRAEAVASWDSGYEGKADEYIESLTQRIIPEVIVRYSLCPSFIAIAGYSLGGLFALYSMYRTDIFTRFASVSGSLWYPGFAEYTEKNIPSASPARIYISLGNKEAKTGNRIMKTVA</sequence>
<keyword evidence="1" id="KW-0812">Transmembrane</keyword>
<feature type="non-terminal residue" evidence="2">
    <location>
        <position position="177"/>
    </location>
</feature>
<reference evidence="2" key="1">
    <citation type="submission" date="2020-10" db="EMBL/GenBank/DDBJ databases">
        <authorList>
            <person name="Gilroy R."/>
        </authorList>
    </citation>
    <scope>NUCLEOTIDE SEQUENCE</scope>
    <source>
        <strain evidence="2">14700</strain>
    </source>
</reference>
<dbReference type="SUPFAM" id="SSF53474">
    <property type="entry name" value="alpha/beta-Hydrolases"/>
    <property type="match status" value="1"/>
</dbReference>
<dbReference type="AlphaFoldDB" id="A0A9D9ICV8"/>
<feature type="transmembrane region" description="Helical" evidence="1">
    <location>
        <begin position="94"/>
        <end position="118"/>
    </location>
</feature>